<accession>A0A7D5FPL2</accession>
<keyword evidence="3" id="KW-1185">Reference proteome</keyword>
<dbReference type="Pfam" id="PF19808">
    <property type="entry name" value="DUF6291"/>
    <property type="match status" value="1"/>
</dbReference>
<feature type="domain" description="DUF6291" evidence="1">
    <location>
        <begin position="7"/>
        <end position="85"/>
    </location>
</feature>
<dbReference type="Proteomes" id="UP000510645">
    <property type="component" value="Segment"/>
</dbReference>
<organism evidence="2 3">
    <name type="scientific">Flavobacterium phage vB_FspP_elemoA_7-9A</name>
    <dbReference type="NCBI Taxonomy" id="2743781"/>
    <lineage>
        <taxon>Viruses</taxon>
        <taxon>Duplodnaviria</taxon>
        <taxon>Heunggongvirae</taxon>
        <taxon>Uroviricota</taxon>
        <taxon>Caudoviricetes</taxon>
        <taxon>Elemovirus</taxon>
        <taxon>Elemovirus elemoA</taxon>
    </lineage>
</organism>
<evidence type="ECO:0000313" key="2">
    <source>
        <dbReference type="EMBL" id="QLF85213.1"/>
    </source>
</evidence>
<proteinExistence type="predicted"/>
<reference evidence="2 3" key="1">
    <citation type="submission" date="2020-05" db="EMBL/GenBank/DDBJ databases">
        <title>Genomics and ecology of novel Flavobacterium phages from the Baltic Sea.</title>
        <authorList>
            <person name="Hoetzinger M."/>
            <person name="Nilsson E."/>
            <person name="Holmfeldt K."/>
        </authorList>
    </citation>
    <scope>NUCLEOTIDE SEQUENCE [LARGE SCALE GENOMIC DNA]</scope>
</reference>
<name>A0A7D5FPL2_9CAUD</name>
<evidence type="ECO:0000259" key="1">
    <source>
        <dbReference type="Pfam" id="PF19808"/>
    </source>
</evidence>
<evidence type="ECO:0000313" key="3">
    <source>
        <dbReference type="Proteomes" id="UP000510645"/>
    </source>
</evidence>
<gene>
    <name evidence="2" type="ORF">elemo79Aphanotate_19</name>
</gene>
<protein>
    <submittedName>
        <fullName evidence="2">Replication protein</fullName>
    </submittedName>
</protein>
<dbReference type="InterPro" id="IPR046258">
    <property type="entry name" value="DUF6291"/>
</dbReference>
<dbReference type="EMBL" id="MT497017">
    <property type="protein sequence ID" value="QLF85213.1"/>
    <property type="molecule type" value="Genomic_DNA"/>
</dbReference>
<sequence length="244" mass="28389">MAENKKSIIVYSDWIELFESLTDDEAGKLIKHFFRYVNDKNPTAPDRITELSFIPIKQSLKRDLEKWEDKLSERSINGRKGNLKKYDIDIYNEYVSGKYSLEEAEEVAKRKKDSHSDKNSRIAIKNVAKVADSVSVNDSVSVSVSVNDNVNINNKKPRVNKFTPPTILDVKNYFLENGYTLESGEKAFNYYNIADWKDSNGRKVVNWKQKMQSVWFKEENKLKEKRIENLYITDSGLPRVKTPF</sequence>